<evidence type="ECO:0000313" key="4">
    <source>
        <dbReference type="Proteomes" id="UP000002358"/>
    </source>
</evidence>
<dbReference type="PANTHER" id="PTHR21415">
    <property type="entry name" value="U7 SNRNA-ASSOCIATED SM-LIKE PROTEIN LSM11"/>
    <property type="match status" value="1"/>
</dbReference>
<accession>A0A7M7G6S9</accession>
<evidence type="ECO:0000256" key="1">
    <source>
        <dbReference type="SAM" id="MobiDB-lite"/>
    </source>
</evidence>
<dbReference type="AlphaFoldDB" id="A0A7M7G6S9"/>
<organism evidence="3 4">
    <name type="scientific">Nasonia vitripennis</name>
    <name type="common">Parasitic wasp</name>
    <dbReference type="NCBI Taxonomy" id="7425"/>
    <lineage>
        <taxon>Eukaryota</taxon>
        <taxon>Metazoa</taxon>
        <taxon>Ecdysozoa</taxon>
        <taxon>Arthropoda</taxon>
        <taxon>Hexapoda</taxon>
        <taxon>Insecta</taxon>
        <taxon>Pterygota</taxon>
        <taxon>Neoptera</taxon>
        <taxon>Endopterygota</taxon>
        <taxon>Hymenoptera</taxon>
        <taxon>Apocrita</taxon>
        <taxon>Proctotrupomorpha</taxon>
        <taxon>Chalcidoidea</taxon>
        <taxon>Pteromalidae</taxon>
        <taxon>Pteromalinae</taxon>
        <taxon>Nasonia</taxon>
    </lineage>
</organism>
<dbReference type="InterPro" id="IPR010920">
    <property type="entry name" value="LSM_dom_sf"/>
</dbReference>
<dbReference type="PROSITE" id="PS52002">
    <property type="entry name" value="SM"/>
    <property type="match status" value="1"/>
</dbReference>
<dbReference type="GO" id="GO:0005683">
    <property type="term" value="C:U7 snRNP"/>
    <property type="evidence" value="ECO:0007669"/>
    <property type="project" value="TreeGrafter"/>
</dbReference>
<dbReference type="OMA" id="TWKRRKY"/>
<dbReference type="Proteomes" id="UP000002358">
    <property type="component" value="Chromosome 2"/>
</dbReference>
<dbReference type="CDD" id="cd01739">
    <property type="entry name" value="LSm11_M"/>
    <property type="match status" value="1"/>
</dbReference>
<dbReference type="SMART" id="SM00651">
    <property type="entry name" value="Sm"/>
    <property type="match status" value="1"/>
</dbReference>
<dbReference type="EnsemblMetazoa" id="XM_001606394">
    <property type="protein sequence ID" value="XP_001606444"/>
    <property type="gene ID" value="LOC100122837"/>
</dbReference>
<proteinExistence type="predicted"/>
<dbReference type="Pfam" id="PF01423">
    <property type="entry name" value="LSM"/>
    <property type="match status" value="1"/>
</dbReference>
<dbReference type="KEGG" id="nvi:100122837"/>
<dbReference type="Gene3D" id="2.30.30.100">
    <property type="match status" value="1"/>
</dbReference>
<dbReference type="OrthoDB" id="8196042at2759"/>
<feature type="region of interest" description="Disordered" evidence="1">
    <location>
        <begin position="58"/>
        <end position="104"/>
    </location>
</feature>
<dbReference type="InterPro" id="IPR001163">
    <property type="entry name" value="Sm_dom_euk/arc"/>
</dbReference>
<dbReference type="InterPro" id="IPR047575">
    <property type="entry name" value="Sm"/>
</dbReference>
<reference evidence="3" key="1">
    <citation type="submission" date="2021-01" db="UniProtKB">
        <authorList>
            <consortium name="EnsemblMetazoa"/>
        </authorList>
    </citation>
    <scope>IDENTIFICATION</scope>
</reference>
<evidence type="ECO:0000313" key="3">
    <source>
        <dbReference type="EnsemblMetazoa" id="XP_001606444"/>
    </source>
</evidence>
<dbReference type="InterPro" id="IPR034109">
    <property type="entry name" value="Lsm11_M"/>
</dbReference>
<gene>
    <name evidence="3" type="primary">100122837</name>
</gene>
<dbReference type="SUPFAM" id="SSF50182">
    <property type="entry name" value="Sm-like ribonucleoproteins"/>
    <property type="match status" value="1"/>
</dbReference>
<dbReference type="GO" id="GO:0006398">
    <property type="term" value="P:mRNA 3'-end processing by stem-loop binding and cleavage"/>
    <property type="evidence" value="ECO:0007669"/>
    <property type="project" value="TreeGrafter"/>
</dbReference>
<keyword evidence="4" id="KW-1185">Reference proteome</keyword>
<dbReference type="GO" id="GO:0071209">
    <property type="term" value="F:U7 snRNA binding"/>
    <property type="evidence" value="ECO:0007669"/>
    <property type="project" value="InterPro"/>
</dbReference>
<protein>
    <recommendedName>
        <fullName evidence="2">Sm domain-containing protein</fullName>
    </recommendedName>
</protein>
<name>A0A7M7G6S9_NASVI</name>
<feature type="domain" description="Sm" evidence="2">
    <location>
        <begin position="116"/>
        <end position="225"/>
    </location>
</feature>
<dbReference type="FunCoup" id="A0A7M7G6S9">
    <property type="interactions" value="219"/>
</dbReference>
<sequence length="225" mass="25484">MAELEDTSSGDSTDICSEKFDSLKALYSDKVRVPVPEAPIFDNLSKFESVVLKGQVIKPSEESKRKNKQTGETSSSSSSRRFLPHQVPIKTSNSERQQRYSEKNVLSRMPKALGPLGVLFQYMENRIRVKVYTRNANGIRGHVEAYVAAFDRHWNLALEDCLELWTRKVKRKAPALGDPRPAELAPDNVPRVIVKEKQGKFETLERHVPQLLLRGEQVALIAKID</sequence>
<evidence type="ECO:0000259" key="2">
    <source>
        <dbReference type="PROSITE" id="PS52002"/>
    </source>
</evidence>
<dbReference type="InParanoid" id="A0A7M7G6S9"/>
<dbReference type="PANTHER" id="PTHR21415:SF1">
    <property type="entry name" value="U7 SNRNA-ASSOCIATED SM-LIKE PROTEIN LSM11"/>
    <property type="match status" value="1"/>
</dbReference>
<dbReference type="InterPro" id="IPR039267">
    <property type="entry name" value="Lsm11"/>
</dbReference>